<organism evidence="1 2">
    <name type="scientific">Camellia sinensis</name>
    <name type="common">Tea plant</name>
    <name type="synonym">Thea sinensis</name>
    <dbReference type="NCBI Taxonomy" id="4442"/>
    <lineage>
        <taxon>Eukaryota</taxon>
        <taxon>Viridiplantae</taxon>
        <taxon>Streptophyta</taxon>
        <taxon>Embryophyta</taxon>
        <taxon>Tracheophyta</taxon>
        <taxon>Spermatophyta</taxon>
        <taxon>Magnoliopsida</taxon>
        <taxon>eudicotyledons</taxon>
        <taxon>Gunneridae</taxon>
        <taxon>Pentapetalae</taxon>
        <taxon>asterids</taxon>
        <taxon>Ericales</taxon>
        <taxon>Theaceae</taxon>
        <taxon>Camellia</taxon>
    </lineage>
</organism>
<proteinExistence type="predicted"/>
<gene>
    <name evidence="1" type="ORF">HYC85_009969</name>
</gene>
<protein>
    <submittedName>
        <fullName evidence="1">Uncharacterized protein</fullName>
    </submittedName>
</protein>
<comment type="caution">
    <text evidence="1">The sequence shown here is derived from an EMBL/GenBank/DDBJ whole genome shotgun (WGS) entry which is preliminary data.</text>
</comment>
<dbReference type="EMBL" id="JACBKZ010000004">
    <property type="protein sequence ID" value="KAF5952025.1"/>
    <property type="molecule type" value="Genomic_DNA"/>
</dbReference>
<accession>A0A7J7HHH3</accession>
<sequence>MKHLPISTVCEDGDASTGDAAGSSTRFASDIEVVDLLLVACPGGICVVIVSNK</sequence>
<evidence type="ECO:0000313" key="1">
    <source>
        <dbReference type="EMBL" id="KAF5952025.1"/>
    </source>
</evidence>
<dbReference type="AlphaFoldDB" id="A0A7J7HHH3"/>
<reference evidence="1 2" key="2">
    <citation type="submission" date="2020-07" db="EMBL/GenBank/DDBJ databases">
        <title>Genome assembly of wild tea tree DASZ reveals pedigree and selection history of tea varieties.</title>
        <authorList>
            <person name="Zhang W."/>
        </authorList>
    </citation>
    <scope>NUCLEOTIDE SEQUENCE [LARGE SCALE GENOMIC DNA]</scope>
    <source>
        <strain evidence="2">cv. G240</strain>
        <tissue evidence="1">Leaf</tissue>
    </source>
</reference>
<reference evidence="2" key="1">
    <citation type="journal article" date="2020" name="Nat. Commun.">
        <title>Genome assembly of wild tea tree DASZ reveals pedigree and selection history of tea varieties.</title>
        <authorList>
            <person name="Zhang W."/>
            <person name="Zhang Y."/>
            <person name="Qiu H."/>
            <person name="Guo Y."/>
            <person name="Wan H."/>
            <person name="Zhang X."/>
            <person name="Scossa F."/>
            <person name="Alseekh S."/>
            <person name="Zhang Q."/>
            <person name="Wang P."/>
            <person name="Xu L."/>
            <person name="Schmidt M.H."/>
            <person name="Jia X."/>
            <person name="Li D."/>
            <person name="Zhu A."/>
            <person name="Guo F."/>
            <person name="Chen W."/>
            <person name="Ni D."/>
            <person name="Usadel B."/>
            <person name="Fernie A.R."/>
            <person name="Wen W."/>
        </authorList>
    </citation>
    <scope>NUCLEOTIDE SEQUENCE [LARGE SCALE GENOMIC DNA]</scope>
    <source>
        <strain evidence="2">cv. G240</strain>
    </source>
</reference>
<evidence type="ECO:0000313" key="2">
    <source>
        <dbReference type="Proteomes" id="UP000593564"/>
    </source>
</evidence>
<keyword evidence="2" id="KW-1185">Reference proteome</keyword>
<dbReference type="Proteomes" id="UP000593564">
    <property type="component" value="Unassembled WGS sequence"/>
</dbReference>
<name>A0A7J7HHH3_CAMSI</name>